<sequence>MTDVVPRLTVRDLLPADLTQCGWAGSDLHLANVAAQLTRAARAEVDYLAAFTPAGAPVAKCGIDYGESEGAGTLWQLVVHPELRSRGIGTLLIRAAEERITARGLRRAELAVEEDNPRARELYERLGYVVCGRRPDSWDERAPDGSVRRRETVCTVLRKDLPATP</sequence>
<dbReference type="Proteomes" id="UP000807371">
    <property type="component" value="Unassembled WGS sequence"/>
</dbReference>
<dbReference type="Pfam" id="PF00583">
    <property type="entry name" value="Acetyltransf_1"/>
    <property type="match status" value="1"/>
</dbReference>
<evidence type="ECO:0000259" key="3">
    <source>
        <dbReference type="PROSITE" id="PS51186"/>
    </source>
</evidence>
<dbReference type="Gene3D" id="3.40.630.30">
    <property type="match status" value="1"/>
</dbReference>
<evidence type="ECO:0000256" key="2">
    <source>
        <dbReference type="ARBA" id="ARBA00023315"/>
    </source>
</evidence>
<dbReference type="CDD" id="cd04301">
    <property type="entry name" value="NAT_SF"/>
    <property type="match status" value="1"/>
</dbReference>
<comment type="caution">
    <text evidence="4">The sequence shown here is derived from an EMBL/GenBank/DDBJ whole genome shotgun (WGS) entry which is preliminary data.</text>
</comment>
<evidence type="ECO:0000256" key="1">
    <source>
        <dbReference type="ARBA" id="ARBA00022679"/>
    </source>
</evidence>
<name>A0ABS0NJY4_9ACTN</name>
<keyword evidence="5" id="KW-1185">Reference proteome</keyword>
<dbReference type="RefSeq" id="WP_197989046.1">
    <property type="nucleotide sequence ID" value="NZ_JACYXC010000001.1"/>
</dbReference>
<dbReference type="PANTHER" id="PTHR43420">
    <property type="entry name" value="ACETYLTRANSFERASE"/>
    <property type="match status" value="1"/>
</dbReference>
<dbReference type="SUPFAM" id="SSF55729">
    <property type="entry name" value="Acyl-CoA N-acyltransferases (Nat)"/>
    <property type="match status" value="1"/>
</dbReference>
<dbReference type="InterPro" id="IPR016181">
    <property type="entry name" value="Acyl_CoA_acyltransferase"/>
</dbReference>
<feature type="domain" description="N-acetyltransferase" evidence="3">
    <location>
        <begin position="8"/>
        <end position="162"/>
    </location>
</feature>
<evidence type="ECO:0000313" key="4">
    <source>
        <dbReference type="EMBL" id="MBH5335503.1"/>
    </source>
</evidence>
<protein>
    <submittedName>
        <fullName evidence="4">GNAT family N-acetyltransferase</fullName>
    </submittedName>
</protein>
<organism evidence="4 5">
    <name type="scientific">Streptomyces pactum</name>
    <dbReference type="NCBI Taxonomy" id="68249"/>
    <lineage>
        <taxon>Bacteria</taxon>
        <taxon>Bacillati</taxon>
        <taxon>Actinomycetota</taxon>
        <taxon>Actinomycetes</taxon>
        <taxon>Kitasatosporales</taxon>
        <taxon>Streptomycetaceae</taxon>
        <taxon>Streptomyces</taxon>
    </lineage>
</organism>
<dbReference type="EMBL" id="JACYXC010000001">
    <property type="protein sequence ID" value="MBH5335503.1"/>
    <property type="molecule type" value="Genomic_DNA"/>
</dbReference>
<dbReference type="PROSITE" id="PS51186">
    <property type="entry name" value="GNAT"/>
    <property type="match status" value="1"/>
</dbReference>
<reference evidence="4 5" key="1">
    <citation type="submission" date="2020-09" db="EMBL/GenBank/DDBJ databases">
        <title>Biosynthesis of the nuclear factor of activated T cells inhibitor NFAT-133 and its congeners in Streptomyces pactum.</title>
        <authorList>
            <person name="Zhou W."/>
            <person name="Posri P."/>
            <person name="Abugrain M.E."/>
            <person name="Weisberg A.J."/>
            <person name="Chang J.H."/>
            <person name="Mahmud T."/>
        </authorList>
    </citation>
    <scope>NUCLEOTIDE SEQUENCE [LARGE SCALE GENOMIC DNA]</scope>
    <source>
        <strain evidence="4 5">ATCC 27456</strain>
    </source>
</reference>
<dbReference type="InterPro" id="IPR050680">
    <property type="entry name" value="YpeA/RimI_acetyltransf"/>
</dbReference>
<gene>
    <name evidence="4" type="ORF">IHE55_12125</name>
</gene>
<keyword evidence="1" id="KW-0808">Transferase</keyword>
<accession>A0ABS0NJY4</accession>
<keyword evidence="2" id="KW-0012">Acyltransferase</keyword>
<dbReference type="PANTHER" id="PTHR43420:SF12">
    <property type="entry name" value="N-ACETYLTRANSFERASE DOMAIN-CONTAINING PROTEIN"/>
    <property type="match status" value="1"/>
</dbReference>
<dbReference type="InterPro" id="IPR000182">
    <property type="entry name" value="GNAT_dom"/>
</dbReference>
<proteinExistence type="predicted"/>
<evidence type="ECO:0000313" key="5">
    <source>
        <dbReference type="Proteomes" id="UP000807371"/>
    </source>
</evidence>